<dbReference type="GO" id="GO:0006508">
    <property type="term" value="P:proteolysis"/>
    <property type="evidence" value="ECO:0007669"/>
    <property type="project" value="UniProtKB-KW"/>
</dbReference>
<evidence type="ECO:0000256" key="2">
    <source>
        <dbReference type="ARBA" id="ARBA00022670"/>
    </source>
</evidence>
<keyword evidence="4" id="KW-0788">Thiol protease</keyword>
<dbReference type="PROSITE" id="PS50600">
    <property type="entry name" value="ULP_PROTEASE"/>
    <property type="match status" value="1"/>
</dbReference>
<organism evidence="6 7">
    <name type="scientific">Ficus carica</name>
    <name type="common">Common fig</name>
    <dbReference type="NCBI Taxonomy" id="3494"/>
    <lineage>
        <taxon>Eukaryota</taxon>
        <taxon>Viridiplantae</taxon>
        <taxon>Streptophyta</taxon>
        <taxon>Embryophyta</taxon>
        <taxon>Tracheophyta</taxon>
        <taxon>Spermatophyta</taxon>
        <taxon>Magnoliopsida</taxon>
        <taxon>eudicotyledons</taxon>
        <taxon>Gunneridae</taxon>
        <taxon>Pentapetalae</taxon>
        <taxon>rosids</taxon>
        <taxon>fabids</taxon>
        <taxon>Rosales</taxon>
        <taxon>Moraceae</taxon>
        <taxon>Ficeae</taxon>
        <taxon>Ficus</taxon>
    </lineage>
</organism>
<name>A0AA88CP60_FICCA</name>
<evidence type="ECO:0000256" key="1">
    <source>
        <dbReference type="ARBA" id="ARBA00005234"/>
    </source>
</evidence>
<dbReference type="GO" id="GO:0016929">
    <property type="term" value="F:deSUMOylase activity"/>
    <property type="evidence" value="ECO:0007669"/>
    <property type="project" value="TreeGrafter"/>
</dbReference>
<keyword evidence="2" id="KW-0645">Protease</keyword>
<dbReference type="PANTHER" id="PTHR12606:SF157">
    <property type="entry name" value="OS06G0122600 PROTEIN"/>
    <property type="match status" value="1"/>
</dbReference>
<evidence type="ECO:0000313" key="6">
    <source>
        <dbReference type="EMBL" id="GMN24117.1"/>
    </source>
</evidence>
<proteinExistence type="inferred from homology"/>
<dbReference type="Proteomes" id="UP001187192">
    <property type="component" value="Unassembled WGS sequence"/>
</dbReference>
<keyword evidence="7" id="KW-1185">Reference proteome</keyword>
<dbReference type="EMBL" id="BTGU01001486">
    <property type="protein sequence ID" value="GMN24117.1"/>
    <property type="molecule type" value="Genomic_DNA"/>
</dbReference>
<evidence type="ECO:0000256" key="3">
    <source>
        <dbReference type="ARBA" id="ARBA00022801"/>
    </source>
</evidence>
<dbReference type="GO" id="GO:0005634">
    <property type="term" value="C:nucleus"/>
    <property type="evidence" value="ECO:0007669"/>
    <property type="project" value="TreeGrafter"/>
</dbReference>
<comment type="caution">
    <text evidence="6">The sequence shown here is derived from an EMBL/GenBank/DDBJ whole genome shotgun (WGS) entry which is preliminary data.</text>
</comment>
<dbReference type="AlphaFoldDB" id="A0AA88CP60"/>
<reference evidence="6" key="1">
    <citation type="submission" date="2023-07" db="EMBL/GenBank/DDBJ databases">
        <title>draft genome sequence of fig (Ficus carica).</title>
        <authorList>
            <person name="Takahashi T."/>
            <person name="Nishimura K."/>
        </authorList>
    </citation>
    <scope>NUCLEOTIDE SEQUENCE</scope>
</reference>
<evidence type="ECO:0000256" key="4">
    <source>
        <dbReference type="ARBA" id="ARBA00022807"/>
    </source>
</evidence>
<dbReference type="GO" id="GO:0016926">
    <property type="term" value="P:protein desumoylation"/>
    <property type="evidence" value="ECO:0007669"/>
    <property type="project" value="TreeGrafter"/>
</dbReference>
<comment type="similarity">
    <text evidence="1">Belongs to the peptidase C48 family.</text>
</comment>
<dbReference type="Gene3D" id="3.40.395.10">
    <property type="entry name" value="Adenoviral Proteinase, Chain A"/>
    <property type="match status" value="1"/>
</dbReference>
<keyword evidence="3" id="KW-0378">Hydrolase</keyword>
<sequence>MLLRARKEWKYGSNSSAAVGLWFNTGGRGGTASAKLIISEASNLFRLSTIRLSAFSGFFVTSCVEDHGNNQVTKLLTKVISEMSEIKGELRSLNNGLISLRDDQKRFEDHTRESLQYIMNGLKRVEGFGQYGGVDGSGKKYDGSVDNLHKKHNSCFAKGINIENKIARSVFAKDFCANGDMSSDLNSNPKGEAVHGVKVTTASVIRVGISSDMKKYSNRFDKPVVFDKSDSCPKVSYKCGPYRLSKPLVDVDQVAVLEYIFDEKLDPLECIVETSRNYLNQRQMLCLKPGCWLEGDVINVIMEFLTDCERIVTRNKAQTWYLNTRMNSEAMGNPLDVKEFIRRHRYQSFFMGPLVHCRKIYVPINPRKHWIVMLVGVDDEVVEIWDSYIYGAKLTGEDLVYDVLTVLDEVLKDEIVSTKPSGWAFSKFSIRTPQTIPQQPNLYDCGVFAINIMEGRDISELTLGKFHSEDERARLVLKMIMSKFKRNQNTLFASAMRHHEMRSGNRIGNRT</sequence>
<dbReference type="SUPFAM" id="SSF54001">
    <property type="entry name" value="Cysteine proteinases"/>
    <property type="match status" value="1"/>
</dbReference>
<evidence type="ECO:0000259" key="5">
    <source>
        <dbReference type="PROSITE" id="PS50600"/>
    </source>
</evidence>
<evidence type="ECO:0000313" key="7">
    <source>
        <dbReference type="Proteomes" id="UP001187192"/>
    </source>
</evidence>
<gene>
    <name evidence="6" type="ORF">TIFTF001_040538</name>
</gene>
<dbReference type="InterPro" id="IPR038765">
    <property type="entry name" value="Papain-like_cys_pep_sf"/>
</dbReference>
<feature type="domain" description="Ubiquitin-like protease family profile" evidence="5">
    <location>
        <begin position="277"/>
        <end position="456"/>
    </location>
</feature>
<accession>A0AA88CP60</accession>
<dbReference type="PANTHER" id="PTHR12606">
    <property type="entry name" value="SENTRIN/SUMO-SPECIFIC PROTEASE"/>
    <property type="match status" value="1"/>
</dbReference>
<dbReference type="Pfam" id="PF02902">
    <property type="entry name" value="Peptidase_C48"/>
    <property type="match status" value="1"/>
</dbReference>
<dbReference type="InterPro" id="IPR003653">
    <property type="entry name" value="Peptidase_C48_C"/>
</dbReference>
<protein>
    <recommendedName>
        <fullName evidence="5">Ubiquitin-like protease family profile domain-containing protein</fullName>
    </recommendedName>
</protein>